<dbReference type="EMBL" id="CP000817">
    <property type="protein sequence ID" value="ACA41773.1"/>
    <property type="molecule type" value="Genomic_DNA"/>
</dbReference>
<dbReference type="AlphaFoldDB" id="B1HYQ0"/>
<protein>
    <recommendedName>
        <fullName evidence="3">Oxalate:formate antiporter</fullName>
    </recommendedName>
</protein>
<gene>
    <name evidence="1" type="ordered locus">Bsph_4314</name>
</gene>
<evidence type="ECO:0000313" key="1">
    <source>
        <dbReference type="EMBL" id="ACA41773.1"/>
    </source>
</evidence>
<name>B1HYQ0_LYSSC</name>
<reference evidence="1 2" key="1">
    <citation type="journal article" date="2008" name="J. Bacteriol.">
        <title>Complete genome sequence of the mosquitocidal bacterium Bacillus sphaericus C3-41 and comparison with those of closely related Bacillus species.</title>
        <authorList>
            <person name="Hu X."/>
            <person name="Fan W."/>
            <person name="Han B."/>
            <person name="Liu H."/>
            <person name="Zheng D."/>
            <person name="Li Q."/>
            <person name="Dong W."/>
            <person name="Yan J."/>
            <person name="Gao M."/>
            <person name="Berry C."/>
            <person name="Yuan Z."/>
        </authorList>
    </citation>
    <scope>NUCLEOTIDE SEQUENCE [LARGE SCALE GENOMIC DNA]</scope>
    <source>
        <strain evidence="1 2">C3-41</strain>
    </source>
</reference>
<evidence type="ECO:0000313" key="2">
    <source>
        <dbReference type="Proteomes" id="UP000002164"/>
    </source>
</evidence>
<accession>B1HYQ0</accession>
<evidence type="ECO:0008006" key="3">
    <source>
        <dbReference type="Google" id="ProtNLM"/>
    </source>
</evidence>
<dbReference type="KEGG" id="lsp:Bsph_4314"/>
<organism evidence="1 2">
    <name type="scientific">Lysinibacillus sphaericus (strain C3-41)</name>
    <dbReference type="NCBI Taxonomy" id="444177"/>
    <lineage>
        <taxon>Bacteria</taxon>
        <taxon>Bacillati</taxon>
        <taxon>Bacillota</taxon>
        <taxon>Bacilli</taxon>
        <taxon>Bacillales</taxon>
        <taxon>Bacillaceae</taxon>
        <taxon>Lysinibacillus</taxon>
    </lineage>
</organism>
<dbReference type="HOGENOM" id="CLU_092764_0_0_9"/>
<dbReference type="EnsemblBacteria" id="ACA41773">
    <property type="protein sequence ID" value="ACA41773"/>
    <property type="gene ID" value="Bsph_4314"/>
</dbReference>
<dbReference type="Proteomes" id="UP000002164">
    <property type="component" value="Chromosome"/>
</dbReference>
<sequence length="255" mass="30090">MKNGVMVVAKKLKSADDFMYHIYVHMNDVDKFVIFSGLKFSQFAAALEPLHHLLLLKHSYEEGSFNMHTQFEYVLDEEVPHFVKKSAESKELCWIDFMDEKRLDHLTPMEQGELLYISHKKEPITSAFFNKLQNRFVYYSSDLEKMTKIYFRHLSDSDLLVANVFNSLIREKERSSGFWRRKVKSSIPTISPDFLRSYRSFAKDGALLSLYRIEKPKVAYGIEVRNLSEYSFPDEVWDDLNTILKTEHDELIYII</sequence>
<proteinExistence type="predicted"/>